<dbReference type="InterPro" id="IPR012464">
    <property type="entry name" value="DUF1676"/>
</dbReference>
<feature type="region of interest" description="Disordered" evidence="2">
    <location>
        <begin position="394"/>
        <end position="433"/>
    </location>
</feature>
<dbReference type="EMBL" id="OV651817">
    <property type="protein sequence ID" value="CAH1111164.1"/>
    <property type="molecule type" value="Genomic_DNA"/>
</dbReference>
<keyword evidence="3" id="KW-0812">Transmembrane</keyword>
<dbReference type="InterPro" id="IPR006631">
    <property type="entry name" value="DM4_12"/>
</dbReference>
<dbReference type="AlphaFoldDB" id="A0A9P0CZJ7"/>
<name>A0A9P0CZJ7_9CUCU</name>
<organism evidence="4 5">
    <name type="scientific">Psylliodes chrysocephalus</name>
    <dbReference type="NCBI Taxonomy" id="3402493"/>
    <lineage>
        <taxon>Eukaryota</taxon>
        <taxon>Metazoa</taxon>
        <taxon>Ecdysozoa</taxon>
        <taxon>Arthropoda</taxon>
        <taxon>Hexapoda</taxon>
        <taxon>Insecta</taxon>
        <taxon>Pterygota</taxon>
        <taxon>Neoptera</taxon>
        <taxon>Endopterygota</taxon>
        <taxon>Coleoptera</taxon>
        <taxon>Polyphaga</taxon>
        <taxon>Cucujiformia</taxon>
        <taxon>Chrysomeloidea</taxon>
        <taxon>Chrysomelidae</taxon>
        <taxon>Galerucinae</taxon>
        <taxon>Alticini</taxon>
        <taxon>Psylliodes</taxon>
    </lineage>
</organism>
<dbReference type="PROSITE" id="PS00141">
    <property type="entry name" value="ASP_PROTEASE"/>
    <property type="match status" value="1"/>
</dbReference>
<evidence type="ECO:0000313" key="4">
    <source>
        <dbReference type="EMBL" id="CAH1111164.1"/>
    </source>
</evidence>
<sequence length="634" mass="71805">MTSQENSSKSLPLPRITIRVGNHNIKALFDSGTNVNIINAKFINVNLNRPSKLSVVFGCGVSEVETRGYENLSYSIADLTLNSDFLVMETLQEDCILGYPWFRENQVVMGTIRNCVYIGKFISERLIIALIAIVLVIKLLVVKFLFILPSLMGVVAAKKLIVKVLLFIFPFLHHLFKLCAYTPYGAKHHIHKHQIAHIHQVAPGYHHHKPYYVDRSPAGYHHFAHKEDDPGVVDDSHISASEYGNDIRQEPPAEEPEDNVWGFNLFSTKPKEPPKKELTATEIENMVLKAEKEALIKSRLQKERERIHEENLKLQNQLNNALKIQQKLKHHAVMVSHKLKPGKYHNKHHHFPPPHVPPLTPLMPPPISRPSKFEEPPKYFSESPHLQYGEAAAPVATQQEIGQSGPFAEPPSNHVDSSSQSEELPPGVIGGGLPASTVDAVKHYLNQKNNQSPTVYPVYQQNQLELESHPTQHAKVFVTPQSDNFAVQQNHHHVTVESKVKKQRVPSQSNVMSKRKSDVSSQEEQFYKAAEITYDSFYSPILEKIDAVLNELQFTEEPCRERLICSMYKNPVRFSPHSNLVSAELSRDSKDLQKPSTANSAVIRFYKYVQAARDGQDQRDCIRLYPSCAINTEA</sequence>
<accession>A0A9P0CZJ7</accession>
<keyword evidence="3" id="KW-1133">Transmembrane helix</keyword>
<dbReference type="PANTHER" id="PTHR21879:SF4">
    <property type="entry name" value="OSIRIS 17, ISOFORM C"/>
    <property type="match status" value="1"/>
</dbReference>
<evidence type="ECO:0000256" key="2">
    <source>
        <dbReference type="SAM" id="MobiDB-lite"/>
    </source>
</evidence>
<dbReference type="GO" id="GO:0004190">
    <property type="term" value="F:aspartic-type endopeptidase activity"/>
    <property type="evidence" value="ECO:0007669"/>
    <property type="project" value="InterPro"/>
</dbReference>
<feature type="transmembrane region" description="Helical" evidence="3">
    <location>
        <begin position="126"/>
        <end position="148"/>
    </location>
</feature>
<evidence type="ECO:0000256" key="3">
    <source>
        <dbReference type="SAM" id="Phobius"/>
    </source>
</evidence>
<gene>
    <name evidence="4" type="ORF">PSYICH_LOCUS11178</name>
</gene>
<dbReference type="PANTHER" id="PTHR21879">
    <property type="entry name" value="FI03362P-RELATED-RELATED"/>
    <property type="match status" value="1"/>
</dbReference>
<dbReference type="InterPro" id="IPR021109">
    <property type="entry name" value="Peptidase_aspartic_dom_sf"/>
</dbReference>
<keyword evidence="1" id="KW-0175">Coiled coil</keyword>
<evidence type="ECO:0000256" key="1">
    <source>
        <dbReference type="SAM" id="Coils"/>
    </source>
</evidence>
<dbReference type="CDD" id="cd00303">
    <property type="entry name" value="retropepsin_like"/>
    <property type="match status" value="1"/>
</dbReference>
<dbReference type="Proteomes" id="UP001153636">
    <property type="component" value="Chromosome 5"/>
</dbReference>
<evidence type="ECO:0000313" key="5">
    <source>
        <dbReference type="Proteomes" id="UP001153636"/>
    </source>
</evidence>
<dbReference type="GO" id="GO:0016020">
    <property type="term" value="C:membrane"/>
    <property type="evidence" value="ECO:0007669"/>
    <property type="project" value="TreeGrafter"/>
</dbReference>
<dbReference type="Pfam" id="PF07841">
    <property type="entry name" value="DM4_12"/>
    <property type="match status" value="1"/>
</dbReference>
<protein>
    <submittedName>
        <fullName evidence="4">Uncharacterized protein</fullName>
    </submittedName>
</protein>
<dbReference type="SUPFAM" id="SSF50630">
    <property type="entry name" value="Acid proteases"/>
    <property type="match status" value="1"/>
</dbReference>
<keyword evidence="5" id="KW-1185">Reference proteome</keyword>
<dbReference type="OrthoDB" id="6334967at2759"/>
<reference evidence="4" key="1">
    <citation type="submission" date="2022-01" db="EMBL/GenBank/DDBJ databases">
        <authorList>
            <person name="King R."/>
        </authorList>
    </citation>
    <scope>NUCLEOTIDE SEQUENCE</scope>
</reference>
<proteinExistence type="predicted"/>
<dbReference type="InterPro" id="IPR001969">
    <property type="entry name" value="Aspartic_peptidase_AS"/>
</dbReference>
<feature type="coiled-coil region" evidence="1">
    <location>
        <begin position="297"/>
        <end position="324"/>
    </location>
</feature>
<dbReference type="Gene3D" id="2.40.70.10">
    <property type="entry name" value="Acid Proteases"/>
    <property type="match status" value="1"/>
</dbReference>
<dbReference type="GO" id="GO:0006508">
    <property type="term" value="P:proteolysis"/>
    <property type="evidence" value="ECO:0007669"/>
    <property type="project" value="InterPro"/>
</dbReference>
<keyword evidence="3" id="KW-0472">Membrane</keyword>